<dbReference type="PIRSF" id="PIRSF026434">
    <property type="entry name" value="RR_ycf55_prd"/>
    <property type="match status" value="1"/>
</dbReference>
<dbReference type="InterPro" id="IPR022552">
    <property type="entry name" value="UPF_Ycf55"/>
</dbReference>
<name>A0A2D2Q2I4_PARLV</name>
<dbReference type="OrthoDB" id="458149at2"/>
<evidence type="ECO:0000313" key="1">
    <source>
        <dbReference type="EMBL" id="ATS18714.1"/>
    </source>
</evidence>
<accession>A0A2D2Q2I4</accession>
<organism evidence="1 2">
    <name type="scientific">Parathermosynechococcus lividus PCC 6715</name>
    <dbReference type="NCBI Taxonomy" id="1917166"/>
    <lineage>
        <taxon>Bacteria</taxon>
        <taxon>Bacillati</taxon>
        <taxon>Cyanobacteriota</taxon>
        <taxon>Cyanophyceae</taxon>
        <taxon>Acaryochloridales</taxon>
        <taxon>Thermosynechococcaceae</taxon>
        <taxon>Parathermosynechococcus</taxon>
    </lineage>
</organism>
<dbReference type="InterPro" id="IPR011006">
    <property type="entry name" value="CheY-like_superfamily"/>
</dbReference>
<gene>
    <name evidence="1" type="ORF">BRW62_08070</name>
</gene>
<reference evidence="2" key="2">
    <citation type="journal article" date="2022" name="Front. Microbiol.">
        <title>Comparative Genomic Analysis Revealed Distinct Molecular Components and Organization of CO2-Concentrating Mechanism in Thermophilic Cyanobacteria.</title>
        <authorList>
            <person name="Tang J."/>
            <person name="Zhou H."/>
            <person name="Yao D."/>
            <person name="Riaz S."/>
            <person name="You D."/>
            <person name="Klepacz-Smolka A."/>
            <person name="Daroch M."/>
        </authorList>
    </citation>
    <scope>NUCLEOTIDE SEQUENCE [LARGE SCALE GENOMIC DNA]</scope>
    <source>
        <strain evidence="2">PCC 6715</strain>
    </source>
</reference>
<dbReference type="InterPro" id="IPR016837">
    <property type="entry name" value="Uncharacterised_Ycf55_cyanobac"/>
</dbReference>
<dbReference type="KEGG" id="slw:BRW62_08070"/>
<dbReference type="RefSeq" id="WP_099799055.1">
    <property type="nucleotide sequence ID" value="NZ_CP018092.1"/>
</dbReference>
<dbReference type="Pfam" id="PF12452">
    <property type="entry name" value="DUF3685"/>
    <property type="match status" value="1"/>
</dbReference>
<dbReference type="EMBL" id="CP018092">
    <property type="protein sequence ID" value="ATS18714.1"/>
    <property type="molecule type" value="Genomic_DNA"/>
</dbReference>
<protein>
    <submittedName>
        <fullName evidence="1">Uncharacterized protein</fullName>
    </submittedName>
</protein>
<sequence length="558" mass="63639">MTSTPTPSPPSVGLLLVEGEEVVRLGLTVGIRQQLGVEPLVFTNGNDLITYLGTAPLESDRQPWLLLCDAQTTVNDAVTPWLWQWIKRHYPNLRVILTVRPAALELVQPAQQAGVEGIYPRQIALSELVAGIVAITQGEIIHTLTPPDPPLKALFPNPFNRWRYQLLQEGLMEMDTWLRALDQHLGQASLGSLERLICEGRHREIRAARWLVARFLPQPSAPPPPVHLNLPQPTVELRATLVDRCLERTKSDLLNFTSRPLELDVLRVPQRRELLYTVVQQWDAFVRTLQATSPNQDFLQHRRDRLLRDLWEQSLREFFSPYRYLDLGGDRDLIDTLLADADVVVDVFLTPLPLVPEFLAHLLWQHPLNINQHTYRYGTPEALDILDVLLDHWLLTLANAIVYPLLNRLCYSAPIQQTFFSAQYISSREMERFRNTLSWHYRWQRWVKEPQNIFESRLVLLRLSDRGIQEFTLTLPRQQELLQLEGIPYALTLALETRDALAPPVRAVVAWVGKGVIYLLTQVIGRGLGLIGRGILQGIGQSVSNSWSTSETKKPPSA</sequence>
<dbReference type="AlphaFoldDB" id="A0A2D2Q2I4"/>
<proteinExistence type="predicted"/>
<dbReference type="SUPFAM" id="SSF52172">
    <property type="entry name" value="CheY-like"/>
    <property type="match status" value="1"/>
</dbReference>
<keyword evidence="2" id="KW-1185">Reference proteome</keyword>
<dbReference type="Proteomes" id="UP000231057">
    <property type="component" value="Chromosome"/>
</dbReference>
<evidence type="ECO:0000313" key="2">
    <source>
        <dbReference type="Proteomes" id="UP000231057"/>
    </source>
</evidence>
<reference evidence="1 2" key="1">
    <citation type="submission" date="2016-11" db="EMBL/GenBank/DDBJ databases">
        <title>Complete genome sequence of thermophilic cyanobacteria strain Synechococcus sp. PCC6715.</title>
        <authorList>
            <person name="Tang J."/>
            <person name="Daroch M."/>
            <person name="Liang Y."/>
            <person name="Jiang D."/>
            <person name="Shah M."/>
        </authorList>
    </citation>
    <scope>NUCLEOTIDE SEQUENCE [LARGE SCALE GENOMIC DNA]</scope>
    <source>
        <strain evidence="1 2">PCC 6715</strain>
    </source>
</reference>
<dbReference type="PANTHER" id="PTHR36807">
    <property type="entry name" value="PHOSPHOGLYCOLATE PHOSPHATASE"/>
    <property type="match status" value="1"/>
</dbReference>
<dbReference type="Gene3D" id="3.40.50.2300">
    <property type="match status" value="1"/>
</dbReference>
<dbReference type="PANTHER" id="PTHR36807:SF2">
    <property type="entry name" value="PHOSPHOGLYCOLATE PHOSPHATASE"/>
    <property type="match status" value="1"/>
</dbReference>